<evidence type="ECO:0000256" key="1">
    <source>
        <dbReference type="HAMAP-Rule" id="MF_00715"/>
    </source>
</evidence>
<dbReference type="Proteomes" id="UP000838672">
    <property type="component" value="Unassembled WGS sequence"/>
</dbReference>
<organism evidence="3 4">
    <name type="scientific">Vibrio stylophorae</name>
    <dbReference type="NCBI Taxonomy" id="659351"/>
    <lineage>
        <taxon>Bacteria</taxon>
        <taxon>Pseudomonadati</taxon>
        <taxon>Pseudomonadota</taxon>
        <taxon>Gammaproteobacteria</taxon>
        <taxon>Vibrionales</taxon>
        <taxon>Vibrionaceae</taxon>
        <taxon>Vibrio</taxon>
    </lineage>
</organism>
<dbReference type="Pfam" id="PF04102">
    <property type="entry name" value="SlyX"/>
    <property type="match status" value="1"/>
</dbReference>
<protein>
    <recommendedName>
        <fullName evidence="1">Protein SlyX homolog</fullName>
    </recommendedName>
</protein>
<reference evidence="3" key="1">
    <citation type="submission" date="2021-11" db="EMBL/GenBank/DDBJ databases">
        <authorList>
            <person name="Rodrigo-Torres L."/>
            <person name="Arahal R. D."/>
            <person name="Lucena T."/>
        </authorList>
    </citation>
    <scope>NUCLEOTIDE SEQUENCE</scope>
    <source>
        <strain evidence="3">CECT 7929</strain>
    </source>
</reference>
<name>A0ABN8DUR9_9VIBR</name>
<accession>A0ABN8DUR9</accession>
<gene>
    <name evidence="1 3" type="primary">slyX</name>
    <name evidence="3" type="ORF">VST7929_02489</name>
</gene>
<comment type="caution">
    <text evidence="3">The sequence shown here is derived from an EMBL/GenBank/DDBJ whole genome shotgun (WGS) entry which is preliminary data.</text>
</comment>
<feature type="coiled-coil region" evidence="2">
    <location>
        <begin position="14"/>
        <end position="48"/>
    </location>
</feature>
<proteinExistence type="inferred from homology"/>
<evidence type="ECO:0000313" key="4">
    <source>
        <dbReference type="Proteomes" id="UP000838672"/>
    </source>
</evidence>
<dbReference type="HAMAP" id="MF_00715">
    <property type="entry name" value="SlyX"/>
    <property type="match status" value="1"/>
</dbReference>
<sequence length="76" mass="8726">MTSTMNEQNLLTRIDELECKLAFQDQLIDDLNQAITAQQAQLEKMRVQMQFMVGKVKAMSPSQIASERDETPPPHY</sequence>
<comment type="similarity">
    <text evidence="1">Belongs to the SlyX family.</text>
</comment>
<evidence type="ECO:0000256" key="2">
    <source>
        <dbReference type="SAM" id="Coils"/>
    </source>
</evidence>
<dbReference type="EMBL" id="CAKLDI010000001">
    <property type="protein sequence ID" value="CAH0534545.1"/>
    <property type="molecule type" value="Genomic_DNA"/>
</dbReference>
<dbReference type="Gene3D" id="1.20.5.300">
    <property type="match status" value="1"/>
</dbReference>
<evidence type="ECO:0000313" key="3">
    <source>
        <dbReference type="EMBL" id="CAH0534545.1"/>
    </source>
</evidence>
<dbReference type="PANTHER" id="PTHR36508">
    <property type="entry name" value="PROTEIN SLYX"/>
    <property type="match status" value="1"/>
</dbReference>
<dbReference type="PANTHER" id="PTHR36508:SF1">
    <property type="entry name" value="PROTEIN SLYX"/>
    <property type="match status" value="1"/>
</dbReference>
<keyword evidence="4" id="KW-1185">Reference proteome</keyword>
<dbReference type="InterPro" id="IPR007236">
    <property type="entry name" value="SlyX"/>
</dbReference>
<keyword evidence="2" id="KW-0175">Coiled coil</keyword>